<gene>
    <name evidence="1" type="ORF">PS854_05536</name>
</gene>
<evidence type="ECO:0000313" key="1">
    <source>
        <dbReference type="EMBL" id="VVP54208.1"/>
    </source>
</evidence>
<proteinExistence type="predicted"/>
<protein>
    <submittedName>
        <fullName evidence="1">Uncharacterized protein</fullName>
    </submittedName>
</protein>
<dbReference type="AlphaFoldDB" id="A0A5E7PY78"/>
<reference evidence="1 2" key="1">
    <citation type="submission" date="2019-09" db="EMBL/GenBank/DDBJ databases">
        <authorList>
            <person name="Chandra G."/>
            <person name="Truman W A."/>
        </authorList>
    </citation>
    <scope>NUCLEOTIDE SEQUENCE [LARGE SCALE GENOMIC DNA]</scope>
    <source>
        <strain evidence="1">PS854</strain>
    </source>
</reference>
<name>A0A5E7PY78_PSEFL</name>
<evidence type="ECO:0000313" key="2">
    <source>
        <dbReference type="Proteomes" id="UP000327111"/>
    </source>
</evidence>
<accession>A0A5E7PY78</accession>
<dbReference type="Proteomes" id="UP000327111">
    <property type="component" value="Unassembled WGS sequence"/>
</dbReference>
<organism evidence="1 2">
    <name type="scientific">Pseudomonas fluorescens</name>
    <dbReference type="NCBI Taxonomy" id="294"/>
    <lineage>
        <taxon>Bacteria</taxon>
        <taxon>Pseudomonadati</taxon>
        <taxon>Pseudomonadota</taxon>
        <taxon>Gammaproteobacteria</taxon>
        <taxon>Pseudomonadales</taxon>
        <taxon>Pseudomonadaceae</taxon>
        <taxon>Pseudomonas</taxon>
    </lineage>
</organism>
<sequence length="57" mass="6452">MLLALLYTRITCFCSHHVLFTVQQLVHLGNVRNVGGRDVDVVHQPRLRIALNKNLGT</sequence>
<dbReference type="EMBL" id="CABVIF010000018">
    <property type="protein sequence ID" value="VVP54208.1"/>
    <property type="molecule type" value="Genomic_DNA"/>
</dbReference>